<accession>L9Z015</accession>
<feature type="transmembrane region" description="Helical" evidence="1">
    <location>
        <begin position="350"/>
        <end position="369"/>
    </location>
</feature>
<protein>
    <recommendedName>
        <fullName evidence="4">Glycosyltransferase RgtA/B/C/D-like domain-containing protein</fullName>
    </recommendedName>
</protein>
<dbReference type="AlphaFoldDB" id="L9Z015"/>
<comment type="caution">
    <text evidence="2">The sequence shown here is derived from an EMBL/GenBank/DDBJ whole genome shotgun (WGS) entry which is preliminary data.</text>
</comment>
<evidence type="ECO:0000313" key="2">
    <source>
        <dbReference type="EMBL" id="ELY78498.1"/>
    </source>
</evidence>
<keyword evidence="3" id="KW-1185">Reference proteome</keyword>
<feature type="transmembrane region" description="Helical" evidence="1">
    <location>
        <begin position="124"/>
        <end position="144"/>
    </location>
</feature>
<feature type="transmembrane region" description="Helical" evidence="1">
    <location>
        <begin position="283"/>
        <end position="302"/>
    </location>
</feature>
<organism evidence="2 3">
    <name type="scientific">Natrinema gari JCM 14663</name>
    <dbReference type="NCBI Taxonomy" id="1230459"/>
    <lineage>
        <taxon>Archaea</taxon>
        <taxon>Methanobacteriati</taxon>
        <taxon>Methanobacteriota</taxon>
        <taxon>Stenosarchaea group</taxon>
        <taxon>Halobacteria</taxon>
        <taxon>Halobacteriales</taxon>
        <taxon>Natrialbaceae</taxon>
        <taxon>Natrinema</taxon>
    </lineage>
</organism>
<evidence type="ECO:0000313" key="3">
    <source>
        <dbReference type="Proteomes" id="UP000011592"/>
    </source>
</evidence>
<evidence type="ECO:0008006" key="4">
    <source>
        <dbReference type="Google" id="ProtNLM"/>
    </source>
</evidence>
<feature type="transmembrane region" description="Helical" evidence="1">
    <location>
        <begin position="151"/>
        <end position="170"/>
    </location>
</feature>
<feature type="transmembrane region" description="Helical" evidence="1">
    <location>
        <begin position="381"/>
        <end position="401"/>
    </location>
</feature>
<proteinExistence type="predicted"/>
<feature type="transmembrane region" description="Helical" evidence="1">
    <location>
        <begin position="244"/>
        <end position="262"/>
    </location>
</feature>
<feature type="transmembrane region" description="Helical" evidence="1">
    <location>
        <begin position="190"/>
        <end position="210"/>
    </location>
</feature>
<keyword evidence="1" id="KW-1133">Transmembrane helix</keyword>
<keyword evidence="1" id="KW-0472">Membrane</keyword>
<dbReference type="RefSeq" id="WP_008456685.1">
    <property type="nucleotide sequence ID" value="NZ_AOIJ01000056.1"/>
</dbReference>
<feature type="transmembrane region" description="Helical" evidence="1">
    <location>
        <begin position="72"/>
        <end position="94"/>
    </location>
</feature>
<gene>
    <name evidence="2" type="ORF">C486_13187</name>
</gene>
<feature type="transmembrane region" description="Helical" evidence="1">
    <location>
        <begin position="44"/>
        <end position="60"/>
    </location>
</feature>
<feature type="transmembrane region" description="Helical" evidence="1">
    <location>
        <begin position="222"/>
        <end position="238"/>
    </location>
</feature>
<feature type="transmembrane region" description="Helical" evidence="1">
    <location>
        <begin position="407"/>
        <end position="427"/>
    </location>
</feature>
<dbReference type="PATRIC" id="fig|1230459.4.peg.2635"/>
<evidence type="ECO:0000256" key="1">
    <source>
        <dbReference type="SAM" id="Phobius"/>
    </source>
</evidence>
<name>L9Z015_9EURY</name>
<keyword evidence="1" id="KW-0812">Transmembrane</keyword>
<dbReference type="EMBL" id="AOIJ01000056">
    <property type="protein sequence ID" value="ELY78498.1"/>
    <property type="molecule type" value="Genomic_DNA"/>
</dbReference>
<dbReference type="Proteomes" id="UP000011592">
    <property type="component" value="Unassembled WGS sequence"/>
</dbReference>
<reference evidence="2 3" key="1">
    <citation type="journal article" date="2014" name="PLoS Genet.">
        <title>Phylogenetically driven sequencing of extremely halophilic archaea reveals strategies for static and dynamic osmo-response.</title>
        <authorList>
            <person name="Becker E.A."/>
            <person name="Seitzer P.M."/>
            <person name="Tritt A."/>
            <person name="Larsen D."/>
            <person name="Krusor M."/>
            <person name="Yao A.I."/>
            <person name="Wu D."/>
            <person name="Madern D."/>
            <person name="Eisen J.A."/>
            <person name="Darling A.E."/>
            <person name="Facciotti M.T."/>
        </authorList>
    </citation>
    <scope>NUCLEOTIDE SEQUENCE [LARGE SCALE GENOMIC DNA]</scope>
    <source>
        <strain evidence="2 3">JCM 14663</strain>
    </source>
</reference>
<feature type="transmembrane region" description="Helical" evidence="1">
    <location>
        <begin position="448"/>
        <end position="465"/>
    </location>
</feature>
<sequence>MNRRWRIISAVTALAAIGFIGSVLTTPPATGYESSIHDAYPPQAWVGFGLALVGSLVLLFRSVTTGRPGWRYGVGTLASVYAVFFALPLFRGYYVYGTPMSDAFYHFGIVRDVLKMGTVPETGYPATHVLYTTLTTITGVPIHVLQPVVTFCFFLLFVGSCFLLGLSFFGRRGGLATLGAATPLVFASHHLMTLPWLFALPFLPLSLALAHRWSGRRCSSRTGLVGVAFVCGIALVFYHPVTALVTVLALVVYVGVVAAPSLRRRLPRRRAEAKATAGRADAVPVRYPLVLGIAGILWYLSISHFTHFLERVITNDIDGGAASYASTAQRTSYSAWELVWEFLVLEWGTVLVYAGLGAGIAAVILGRVLRGRDSRLERLCVAQYGAGVGVAVFFFGSRVLSRNVVRINNYTVIGAILLLGLAITGLVSYRDAVDERWKRWSATTMLRGLCVTVIVVALLAGAVAYEDDRHVTHATMAGAEWHHENHDSGIDTRAFRMSEQLQRYFEGTTGADPDDRQFHRSLEGYQLPTRLGYDEHGSVGDVYENKTYLVTKTADIAWARNRPPDRRAEIDHYTAADLARLRADPAAHRIYSNGDVSVWLVDPDE</sequence>